<dbReference type="SUPFAM" id="SSF51126">
    <property type="entry name" value="Pectin lyase-like"/>
    <property type="match status" value="1"/>
</dbReference>
<keyword evidence="2" id="KW-1185">Reference proteome</keyword>
<reference evidence="2" key="1">
    <citation type="journal article" date="2019" name="Int. J. Syst. Evol. Microbiol.">
        <title>The Global Catalogue of Microorganisms (GCM) 10K type strain sequencing project: providing services to taxonomists for standard genome sequencing and annotation.</title>
        <authorList>
            <consortium name="The Broad Institute Genomics Platform"/>
            <consortium name="The Broad Institute Genome Sequencing Center for Infectious Disease"/>
            <person name="Wu L."/>
            <person name="Ma J."/>
        </authorList>
    </citation>
    <scope>NUCLEOTIDE SEQUENCE [LARGE SCALE GENOMIC DNA]</scope>
    <source>
        <strain evidence="2">KCTC 42498</strain>
    </source>
</reference>
<gene>
    <name evidence="1" type="ORF">ACFSRY_14975</name>
</gene>
<evidence type="ECO:0008006" key="3">
    <source>
        <dbReference type="Google" id="ProtNLM"/>
    </source>
</evidence>
<evidence type="ECO:0000313" key="1">
    <source>
        <dbReference type="EMBL" id="MFD2515174.1"/>
    </source>
</evidence>
<dbReference type="Proteomes" id="UP001597544">
    <property type="component" value="Unassembled WGS sequence"/>
</dbReference>
<sequence length="533" mass="59227">MVKVLASFIIVISLFFINKYYHREGLLAHHISSLHQSYLIKQSDTGRLMYGFYANEGESDKINRIPDFSYAGYMGGGVRIPNVPVKLVLEPKPGDNKKQIQDAIDRVSSMSIDNSGFRGKILLKAGNYHINGSLRIKTNGVILAGEGHDEKGTVLIATQESKHTFIYLGNASNKSKKIEDTATRITSDYVATGSNSFTVETALKYEVGDTIVIQKTPNEDWIIRLGMSQYGWTPEAYQVLHERIISGIKGNQVTINIPIVDPIKAKDGGGTIYKFISNRATKQSGIENIRLVSSYMHDEDEEHGWNGIKLQMAENCWVRNVTVLYFGFSAVTVDKNSAFNTIEDCAMLDPMAKTEGKRKYSFNMGLGSFNLFQRCYTRGGRHDFVTGARVSGPNVFLDCYADSAKSDIGPHQRWATGTLFDNVQGQNLRVRNRSRRGSKTRHGWAGAQTMFWNCVSTSSMGMTVENPPGSINWIVGGQAAQVIGNGYIELLGKQVLPRSLYLAQLQNRLGLEAVINVTTPMQRSGTIYSNLIR</sequence>
<organism evidence="1 2">
    <name type="scientific">Pontibacter locisalis</name>
    <dbReference type="NCBI Taxonomy" id="1719035"/>
    <lineage>
        <taxon>Bacteria</taxon>
        <taxon>Pseudomonadati</taxon>
        <taxon>Bacteroidota</taxon>
        <taxon>Cytophagia</taxon>
        <taxon>Cytophagales</taxon>
        <taxon>Hymenobacteraceae</taxon>
        <taxon>Pontibacter</taxon>
    </lineage>
</organism>
<protein>
    <recommendedName>
        <fullName evidence="3">Pectate lyase superfamily protein</fullName>
    </recommendedName>
</protein>
<dbReference type="Gene3D" id="2.160.20.10">
    <property type="entry name" value="Single-stranded right-handed beta-helix, Pectin lyase-like"/>
    <property type="match status" value="1"/>
</dbReference>
<name>A0ABW5INE2_9BACT</name>
<accession>A0ABW5INE2</accession>
<dbReference type="InterPro" id="IPR012334">
    <property type="entry name" value="Pectin_lyas_fold"/>
</dbReference>
<dbReference type="InterPro" id="IPR011050">
    <property type="entry name" value="Pectin_lyase_fold/virulence"/>
</dbReference>
<comment type="caution">
    <text evidence="1">The sequence shown here is derived from an EMBL/GenBank/DDBJ whole genome shotgun (WGS) entry which is preliminary data.</text>
</comment>
<proteinExistence type="predicted"/>
<dbReference type="RefSeq" id="WP_377509369.1">
    <property type="nucleotide sequence ID" value="NZ_JBHULU010000021.1"/>
</dbReference>
<evidence type="ECO:0000313" key="2">
    <source>
        <dbReference type="Proteomes" id="UP001597544"/>
    </source>
</evidence>
<dbReference type="EMBL" id="JBHULU010000021">
    <property type="protein sequence ID" value="MFD2515174.1"/>
    <property type="molecule type" value="Genomic_DNA"/>
</dbReference>